<keyword evidence="1" id="KW-0472">Membrane</keyword>
<feature type="transmembrane region" description="Helical" evidence="1">
    <location>
        <begin position="6"/>
        <end position="29"/>
    </location>
</feature>
<sequence>MDSSYFLDLLLFLSKTFIILLIVMSLLAINQAFTWTTTVTSQIDIGGKRKAGLSTYNIWKRPDCSYFRSPLKFNFRRYKGIIRR</sequence>
<name>A0A031LRE6_9CREN</name>
<keyword evidence="1" id="KW-0812">Transmembrane</keyword>
<keyword evidence="1" id="KW-1133">Transmembrane helix</keyword>
<dbReference type="Proteomes" id="UP000024332">
    <property type="component" value="Unassembled WGS sequence"/>
</dbReference>
<dbReference type="STRING" id="1160895.CM19_04510"/>
<reference evidence="2 3" key="1">
    <citation type="submission" date="2014-03" db="EMBL/GenBank/DDBJ databases">
        <title>Draft genome sequence of the novel thermoacidophilic archaea Acidianus copahuensis ALE1 strain, isolated from Copahue volcanic area in Neuquen Argentina.</title>
        <authorList>
            <person name="Urbieta M.S."/>
            <person name="Rascovan N."/>
            <person name="Castro C."/>
            <person name="Revale S."/>
            <person name="Giaveno M.A."/>
            <person name="Vazquez M.P."/>
            <person name="Donati E.R."/>
        </authorList>
    </citation>
    <scope>NUCLEOTIDE SEQUENCE [LARGE SCALE GENOMIC DNA]</scope>
    <source>
        <strain evidence="2 3">ALE1</strain>
    </source>
</reference>
<protein>
    <submittedName>
        <fullName evidence="2">Uncharacterized protein</fullName>
    </submittedName>
</protein>
<evidence type="ECO:0000313" key="2">
    <source>
        <dbReference type="EMBL" id="EZQ10049.1"/>
    </source>
</evidence>
<evidence type="ECO:0000313" key="3">
    <source>
        <dbReference type="Proteomes" id="UP000024332"/>
    </source>
</evidence>
<proteinExistence type="predicted"/>
<keyword evidence="3" id="KW-1185">Reference proteome</keyword>
<accession>A0A031LRE6</accession>
<dbReference type="AlphaFoldDB" id="A0A031LRE6"/>
<evidence type="ECO:0000256" key="1">
    <source>
        <dbReference type="SAM" id="Phobius"/>
    </source>
</evidence>
<comment type="caution">
    <text evidence="2">The sequence shown here is derived from an EMBL/GenBank/DDBJ whole genome shotgun (WGS) entry which is preliminary data.</text>
</comment>
<dbReference type="EMBL" id="JFZT01000035">
    <property type="protein sequence ID" value="EZQ10049.1"/>
    <property type="molecule type" value="Genomic_DNA"/>
</dbReference>
<gene>
    <name evidence="2" type="ORF">CM19_04510</name>
</gene>
<organism evidence="2 3">
    <name type="scientific">Candidatus Acidianus copahuensis</name>
    <dbReference type="NCBI Taxonomy" id="1160895"/>
    <lineage>
        <taxon>Archaea</taxon>
        <taxon>Thermoproteota</taxon>
        <taxon>Thermoprotei</taxon>
        <taxon>Sulfolobales</taxon>
        <taxon>Sulfolobaceae</taxon>
        <taxon>Acidianus</taxon>
    </lineage>
</organism>